<evidence type="ECO:0000256" key="1">
    <source>
        <dbReference type="ARBA" id="ARBA00012513"/>
    </source>
</evidence>
<evidence type="ECO:0000256" key="6">
    <source>
        <dbReference type="SAM" id="MobiDB-lite"/>
    </source>
</evidence>
<evidence type="ECO:0000256" key="5">
    <source>
        <dbReference type="ARBA" id="ARBA00022840"/>
    </source>
</evidence>
<reference evidence="8" key="1">
    <citation type="submission" date="2020-10" db="EMBL/GenBank/DDBJ databases">
        <title>Taxonomic study of unclassified bacteria belonging to the class Ktedonobacteria.</title>
        <authorList>
            <person name="Yabe S."/>
            <person name="Wang C.M."/>
            <person name="Zheng Y."/>
            <person name="Sakai Y."/>
            <person name="Cavaletti L."/>
            <person name="Monciardini P."/>
            <person name="Donadio S."/>
        </authorList>
    </citation>
    <scope>NUCLEOTIDE SEQUENCE</scope>
    <source>
        <strain evidence="8">ID150040</strain>
    </source>
</reference>
<evidence type="ECO:0000256" key="3">
    <source>
        <dbReference type="ARBA" id="ARBA00022741"/>
    </source>
</evidence>
<dbReference type="Gene3D" id="1.10.510.10">
    <property type="entry name" value="Transferase(Phosphotransferase) domain 1"/>
    <property type="match status" value="1"/>
</dbReference>
<dbReference type="EC" id="2.7.11.1" evidence="1"/>
<evidence type="ECO:0000313" key="9">
    <source>
        <dbReference type="Proteomes" id="UP000597444"/>
    </source>
</evidence>
<feature type="compositionally biased region" description="Basic and acidic residues" evidence="6">
    <location>
        <begin position="335"/>
        <end position="346"/>
    </location>
</feature>
<keyword evidence="3" id="KW-0547">Nucleotide-binding</keyword>
<dbReference type="RefSeq" id="WP_220207003.1">
    <property type="nucleotide sequence ID" value="NZ_BNJK01000001.1"/>
</dbReference>
<dbReference type="PROSITE" id="PS50011">
    <property type="entry name" value="PROTEIN_KINASE_DOM"/>
    <property type="match status" value="1"/>
</dbReference>
<sequence length="392" mass="44667">MDNLADPYLGQMVRGYHLEEALRYEKLMTLYRGRTQELWLLPEIAIALIHIPESLPKHVQENFLIRFSHEANKLIRLRHSSLFPLFGYGVQEDYCYILMPNTSVLTLADRLKQQPRWRPTDALKILAPVAQALDYIHKQGLVHQFLHPANILFQKRMPPQITDLRLVQMLMADDSLISSGESTTSTPLSHLKSLAGSYSGMAEYLAPEVVRASEPDPRSDIYSLGVIMFEMLSGRTPFTGENYPDTAFKHIREPLPSLRTLCPDLPTVLELVVDRALHRNPQNRFQTAGEFIATYSQAISKHSHTIYPASLHRERQTQPLTPAPATTPPIQGEKNNADRSAHEQKPADVTTPPEQLGTLYPKNKEIITMIDDFRKKMERFQTRNTSDTRGSH</sequence>
<evidence type="ECO:0000259" key="7">
    <source>
        <dbReference type="PROSITE" id="PS50011"/>
    </source>
</evidence>
<keyword evidence="4" id="KW-0418">Kinase</keyword>
<comment type="caution">
    <text evidence="8">The sequence shown here is derived from an EMBL/GenBank/DDBJ whole genome shotgun (WGS) entry which is preliminary data.</text>
</comment>
<dbReference type="Proteomes" id="UP000597444">
    <property type="component" value="Unassembled WGS sequence"/>
</dbReference>
<feature type="region of interest" description="Disordered" evidence="6">
    <location>
        <begin position="313"/>
        <end position="363"/>
    </location>
</feature>
<dbReference type="EMBL" id="BNJK01000001">
    <property type="protein sequence ID" value="GHO96369.1"/>
    <property type="molecule type" value="Genomic_DNA"/>
</dbReference>
<dbReference type="Pfam" id="PF00069">
    <property type="entry name" value="Pkinase"/>
    <property type="match status" value="1"/>
</dbReference>
<dbReference type="GO" id="GO:0004674">
    <property type="term" value="F:protein serine/threonine kinase activity"/>
    <property type="evidence" value="ECO:0007669"/>
    <property type="project" value="UniProtKB-EC"/>
</dbReference>
<evidence type="ECO:0000256" key="2">
    <source>
        <dbReference type="ARBA" id="ARBA00022679"/>
    </source>
</evidence>
<name>A0A8J3N2R6_9CHLR</name>
<dbReference type="PANTHER" id="PTHR43289:SF6">
    <property type="entry name" value="SERINE_THREONINE-PROTEIN KINASE NEKL-3"/>
    <property type="match status" value="1"/>
</dbReference>
<evidence type="ECO:0000256" key="4">
    <source>
        <dbReference type="ARBA" id="ARBA00022777"/>
    </source>
</evidence>
<proteinExistence type="predicted"/>
<dbReference type="InterPro" id="IPR011009">
    <property type="entry name" value="Kinase-like_dom_sf"/>
</dbReference>
<dbReference type="SUPFAM" id="SSF56112">
    <property type="entry name" value="Protein kinase-like (PK-like)"/>
    <property type="match status" value="1"/>
</dbReference>
<feature type="domain" description="Protein kinase" evidence="7">
    <location>
        <begin position="1"/>
        <end position="307"/>
    </location>
</feature>
<keyword evidence="9" id="KW-1185">Reference proteome</keyword>
<keyword evidence="2" id="KW-0808">Transferase</keyword>
<dbReference type="CDD" id="cd14014">
    <property type="entry name" value="STKc_PknB_like"/>
    <property type="match status" value="1"/>
</dbReference>
<organism evidence="8 9">
    <name type="scientific">Reticulibacter mediterranei</name>
    <dbReference type="NCBI Taxonomy" id="2778369"/>
    <lineage>
        <taxon>Bacteria</taxon>
        <taxon>Bacillati</taxon>
        <taxon>Chloroflexota</taxon>
        <taxon>Ktedonobacteria</taxon>
        <taxon>Ktedonobacterales</taxon>
        <taxon>Reticulibacteraceae</taxon>
        <taxon>Reticulibacter</taxon>
    </lineage>
</organism>
<accession>A0A8J3N2R6</accession>
<gene>
    <name evidence="8" type="ORF">KSF_064170</name>
</gene>
<dbReference type="GO" id="GO:0005524">
    <property type="term" value="F:ATP binding"/>
    <property type="evidence" value="ECO:0007669"/>
    <property type="project" value="UniProtKB-KW"/>
</dbReference>
<protein>
    <recommendedName>
        <fullName evidence="1">non-specific serine/threonine protein kinase</fullName>
        <ecNumber evidence="1">2.7.11.1</ecNumber>
    </recommendedName>
</protein>
<evidence type="ECO:0000313" key="8">
    <source>
        <dbReference type="EMBL" id="GHO96369.1"/>
    </source>
</evidence>
<dbReference type="PANTHER" id="PTHR43289">
    <property type="entry name" value="MITOGEN-ACTIVATED PROTEIN KINASE KINASE KINASE 20-RELATED"/>
    <property type="match status" value="1"/>
</dbReference>
<keyword evidence="5" id="KW-0067">ATP-binding</keyword>
<dbReference type="InterPro" id="IPR000719">
    <property type="entry name" value="Prot_kinase_dom"/>
</dbReference>
<dbReference type="AlphaFoldDB" id="A0A8J3N2R6"/>